<gene>
    <name evidence="4" type="ORF">RMAR1173_LOCUS18238</name>
</gene>
<keyword evidence="3" id="KW-1133">Transmembrane helix</keyword>
<dbReference type="PROSITE" id="PS51125">
    <property type="entry name" value="NHL"/>
    <property type="match status" value="1"/>
</dbReference>
<proteinExistence type="predicted"/>
<dbReference type="GO" id="GO:0008270">
    <property type="term" value="F:zinc ion binding"/>
    <property type="evidence" value="ECO:0007669"/>
    <property type="project" value="UniProtKB-KW"/>
</dbReference>
<dbReference type="AlphaFoldDB" id="A0A7S2SQX3"/>
<evidence type="ECO:0000256" key="3">
    <source>
        <dbReference type="SAM" id="Phobius"/>
    </source>
</evidence>
<dbReference type="InterPro" id="IPR011042">
    <property type="entry name" value="6-blade_b-propeller_TolB-like"/>
</dbReference>
<dbReference type="PANTHER" id="PTHR24104:SF25">
    <property type="entry name" value="PROTEIN LIN-41"/>
    <property type="match status" value="1"/>
</dbReference>
<evidence type="ECO:0000256" key="2">
    <source>
        <dbReference type="PROSITE-ProRule" id="PRU00504"/>
    </source>
</evidence>
<name>A0A7S2SQX3_9STRA</name>
<accession>A0A7S2SQX3</accession>
<protein>
    <recommendedName>
        <fullName evidence="5">Peptidylamidoglycolate lyase</fullName>
    </recommendedName>
</protein>
<dbReference type="InterPro" id="IPR050952">
    <property type="entry name" value="TRIM-NHL_E3_ligases"/>
</dbReference>
<dbReference type="Pfam" id="PF01436">
    <property type="entry name" value="NHL"/>
    <property type="match status" value="1"/>
</dbReference>
<dbReference type="GO" id="GO:0061630">
    <property type="term" value="F:ubiquitin protein ligase activity"/>
    <property type="evidence" value="ECO:0007669"/>
    <property type="project" value="TreeGrafter"/>
</dbReference>
<dbReference type="PANTHER" id="PTHR24104">
    <property type="entry name" value="E3 UBIQUITIN-PROTEIN LIGASE NHLRC1-RELATED"/>
    <property type="match status" value="1"/>
</dbReference>
<keyword evidence="3" id="KW-0472">Membrane</keyword>
<dbReference type="EMBL" id="HBHJ01027560">
    <property type="protein sequence ID" value="CAD9707247.1"/>
    <property type="molecule type" value="Transcribed_RNA"/>
</dbReference>
<keyword evidence="3" id="KW-0812">Transmembrane</keyword>
<dbReference type="GO" id="GO:0000209">
    <property type="term" value="P:protein polyubiquitination"/>
    <property type="evidence" value="ECO:0007669"/>
    <property type="project" value="TreeGrafter"/>
</dbReference>
<feature type="repeat" description="NHL" evidence="2">
    <location>
        <begin position="307"/>
        <end position="340"/>
    </location>
</feature>
<keyword evidence="1" id="KW-0677">Repeat</keyword>
<dbReference type="InterPro" id="IPR001258">
    <property type="entry name" value="NHL_repeat"/>
</dbReference>
<evidence type="ECO:0008006" key="5">
    <source>
        <dbReference type="Google" id="ProtNLM"/>
    </source>
</evidence>
<organism evidence="4">
    <name type="scientific">Rhizochromulina marina</name>
    <dbReference type="NCBI Taxonomy" id="1034831"/>
    <lineage>
        <taxon>Eukaryota</taxon>
        <taxon>Sar</taxon>
        <taxon>Stramenopiles</taxon>
        <taxon>Ochrophyta</taxon>
        <taxon>Dictyochophyceae</taxon>
        <taxon>Rhizochromulinales</taxon>
        <taxon>Rhizochromulina</taxon>
    </lineage>
</organism>
<sequence length="460" mass="49413">MAAGVSMVHNQVERLHSANEGPARSSFTPSTGGLPADLRARLRRLLPAIYALLALGVLGALFVDARSSASSPVVVAVASSQPQDPEKGAQNYHGGGLLPSWFWPFGADTRPAAAEAAPLEKLVSFGRYGMGPGLFTDARGITVLQDRYLLVADTGNRRLQLLYMDMAQVLGGGEGRSEDDDARGEKDMLKYRTEYTGAGFVPWDVATIRDSYFVVTDTGAHRVLLLKLDHFGELNMAHAFTPSATELKTCGAFQAPRGVAVHEGTGLVVVAYGNAIAVLRLSVVDGKHPRLGFVGCLGTKEPSTLLGGFQRPMGVAILEDARQVFVVDSGNYRIQVLKMSKMGALTAVTSLGSYAKTAEDRGTALAFRLPPHGIAIHPSHATLVISEPESRCLHLIRWHNHPSQVRSRAILGAEGTIRTANSRLRGPYGLFLSAMLVVQCTGDQLTFSRWTRDGARGWLS</sequence>
<dbReference type="GO" id="GO:0043161">
    <property type="term" value="P:proteasome-mediated ubiquitin-dependent protein catabolic process"/>
    <property type="evidence" value="ECO:0007669"/>
    <property type="project" value="TreeGrafter"/>
</dbReference>
<evidence type="ECO:0000313" key="4">
    <source>
        <dbReference type="EMBL" id="CAD9707247.1"/>
    </source>
</evidence>
<reference evidence="4" key="1">
    <citation type="submission" date="2021-01" db="EMBL/GenBank/DDBJ databases">
        <authorList>
            <person name="Corre E."/>
            <person name="Pelletier E."/>
            <person name="Niang G."/>
            <person name="Scheremetjew M."/>
            <person name="Finn R."/>
            <person name="Kale V."/>
            <person name="Holt S."/>
            <person name="Cochrane G."/>
            <person name="Meng A."/>
            <person name="Brown T."/>
            <person name="Cohen L."/>
        </authorList>
    </citation>
    <scope>NUCLEOTIDE SEQUENCE</scope>
    <source>
        <strain evidence="4">CCMP1243</strain>
    </source>
</reference>
<evidence type="ECO:0000256" key="1">
    <source>
        <dbReference type="ARBA" id="ARBA00022737"/>
    </source>
</evidence>
<dbReference type="SUPFAM" id="SSF63829">
    <property type="entry name" value="Calcium-dependent phosphotriesterase"/>
    <property type="match status" value="1"/>
</dbReference>
<feature type="transmembrane region" description="Helical" evidence="3">
    <location>
        <begin position="45"/>
        <end position="63"/>
    </location>
</feature>
<dbReference type="Gene3D" id="2.120.10.30">
    <property type="entry name" value="TolB, C-terminal domain"/>
    <property type="match status" value="2"/>
</dbReference>